<feature type="chain" id="PRO_5045338045" evidence="2">
    <location>
        <begin position="25"/>
        <end position="405"/>
    </location>
</feature>
<dbReference type="EMBL" id="JBHSGW010000028">
    <property type="protein sequence ID" value="MFC4741120.1"/>
    <property type="molecule type" value="Genomic_DNA"/>
</dbReference>
<name>A0ABV9P9K2_9FLAO</name>
<gene>
    <name evidence="3" type="ORF">ACFO3U_14045</name>
</gene>
<keyword evidence="4" id="KW-1185">Reference proteome</keyword>
<accession>A0ABV9P9K2</accession>
<sequence length="405" mass="44239">MRKKQNFKILLFLLLGIIIVSCQYEDDKTQENQAHDHVHAKVTEMKYNDLFKTNNFNKAVKKIPKYKVRKTDAFGRSVMEDTYGFTIYDAPVKVTETVDKIAYSILIKSDTIVDGVYFENLVINIDKETFLTDIAKIKYNLTSDIIPTSDDSFSFSSDNEIKYLVDDNIDVSNKEALNGGPCPPVSFLFCNWNYNNGTPIHSAGPNCHNTFVVTINPCTGVVTTSGGTNTTAGNNTGTTSNTNTNNTSTSGDSGSGTGTGFTYGYDYTTSNTNNNTYTGVGQTYGTGGSTTSSTDLGNPIIINVVPPCPTCPELEEELIQETPCEELNDLKNKPNIQSALYELEDEIANTAMGNVSDEASFVLDIAPNDSVVLRKAYGSQGMVKVKVRPKSFGALHVHNLGIDPM</sequence>
<feature type="signal peptide" evidence="2">
    <location>
        <begin position="1"/>
        <end position="24"/>
    </location>
</feature>
<feature type="non-terminal residue" evidence="3">
    <location>
        <position position="405"/>
    </location>
</feature>
<proteinExistence type="predicted"/>
<evidence type="ECO:0000313" key="3">
    <source>
        <dbReference type="EMBL" id="MFC4741120.1"/>
    </source>
</evidence>
<protein>
    <submittedName>
        <fullName evidence="3">Uncharacterized protein</fullName>
    </submittedName>
</protein>
<organism evidence="3 4">
    <name type="scientific">Flavobacterium ponti</name>
    <dbReference type="NCBI Taxonomy" id="665133"/>
    <lineage>
        <taxon>Bacteria</taxon>
        <taxon>Pseudomonadati</taxon>
        <taxon>Bacteroidota</taxon>
        <taxon>Flavobacteriia</taxon>
        <taxon>Flavobacteriales</taxon>
        <taxon>Flavobacteriaceae</taxon>
        <taxon>Flavobacterium</taxon>
    </lineage>
</organism>
<comment type="caution">
    <text evidence="3">The sequence shown here is derived from an EMBL/GenBank/DDBJ whole genome shotgun (WGS) entry which is preliminary data.</text>
</comment>
<dbReference type="Proteomes" id="UP001595885">
    <property type="component" value="Unassembled WGS sequence"/>
</dbReference>
<dbReference type="PROSITE" id="PS51257">
    <property type="entry name" value="PROKAR_LIPOPROTEIN"/>
    <property type="match status" value="1"/>
</dbReference>
<reference evidence="4" key="1">
    <citation type="journal article" date="2019" name="Int. J. Syst. Evol. Microbiol.">
        <title>The Global Catalogue of Microorganisms (GCM) 10K type strain sequencing project: providing services to taxonomists for standard genome sequencing and annotation.</title>
        <authorList>
            <consortium name="The Broad Institute Genomics Platform"/>
            <consortium name="The Broad Institute Genome Sequencing Center for Infectious Disease"/>
            <person name="Wu L."/>
            <person name="Ma J."/>
        </authorList>
    </citation>
    <scope>NUCLEOTIDE SEQUENCE [LARGE SCALE GENOMIC DNA]</scope>
    <source>
        <strain evidence="4">CCUG 50349</strain>
    </source>
</reference>
<feature type="region of interest" description="Disordered" evidence="1">
    <location>
        <begin position="228"/>
        <end position="257"/>
    </location>
</feature>
<evidence type="ECO:0000313" key="4">
    <source>
        <dbReference type="Proteomes" id="UP001595885"/>
    </source>
</evidence>
<feature type="compositionally biased region" description="Low complexity" evidence="1">
    <location>
        <begin position="228"/>
        <end position="252"/>
    </location>
</feature>
<evidence type="ECO:0000256" key="1">
    <source>
        <dbReference type="SAM" id="MobiDB-lite"/>
    </source>
</evidence>
<keyword evidence="2" id="KW-0732">Signal</keyword>
<evidence type="ECO:0000256" key="2">
    <source>
        <dbReference type="SAM" id="SignalP"/>
    </source>
</evidence>
<dbReference type="RefSeq" id="WP_379743834.1">
    <property type="nucleotide sequence ID" value="NZ_JBHSGW010000028.1"/>
</dbReference>